<dbReference type="SMART" id="SM00339">
    <property type="entry name" value="FH"/>
    <property type="match status" value="1"/>
</dbReference>
<dbReference type="PANTHER" id="PTHR45881:SF1">
    <property type="entry name" value="FORK HEAD PROTEIN HOMOLOG 2"/>
    <property type="match status" value="1"/>
</dbReference>
<sequence length="722" mass="78157">MVYDVEADSAHAGPSRTGGTAKLADINPAPASARTSIVRPSIANLLCSPPSLSNLSSQPINHLEKIRRFLDPPDNTLLTDHDPTDPTVLTFGLRATLPPPTLPPSGVHRTRPPPSPPPAADDRFNMTVGHVKAFRKFQLRRPTPLTIGKDGQRTRRLCIAEAAWMKWAEEGGRWNGGKEGTKGKKGKKGEKGKGRDEGEEEVVVGVKGCNAYSYDENGDPYKPTMSILEILRLVLATATEKMLTLPEIYQAVEARWPYFKTCTDSWKGSIRNNLSVHVYFEQVSREDEKGKPMKALWRVNEKLAGPLCPNAKESTKSHRPALLPPLLSTDLPPHPLHPSFAPIDPAFAASLPIPPQALRSAATANKKYTGTDVRIALSGPRELNPRNGRPMKYPTVKIPGKSMDFPMPGVPPHWGGSVPAGYPNPLPRGWMGMWGDPTLVDLGKRYGGDGDAGKSVGDDAGGLARLGMGTIDIEEVVDLPHIADTGPGIRRQCPSTRPYEPTRSGVSHSSIESFAPLSEFSAFLASSRPLSRTSSASSATSASSTRFSATVAGPPLHLPFLHLLSDPAAALTSSGSKRTYHPAPSLPPSTYNLPLPASLSSVHVRTADTDTPAAPSAGSGLNLASAHLRSRGAGFVPFETKWRWQDRSRTMEPFPGSGEWVQPKRKRGRAEVGDDEEEGEELEREREEKLPGIEAVLGPIGRGDPRATIPIPRQRMVQRRKE</sequence>
<dbReference type="PROSITE" id="PS50039">
    <property type="entry name" value="FORK_HEAD_3"/>
    <property type="match status" value="1"/>
</dbReference>
<dbReference type="InterPro" id="IPR036388">
    <property type="entry name" value="WH-like_DNA-bd_sf"/>
</dbReference>
<evidence type="ECO:0000256" key="4">
    <source>
        <dbReference type="ARBA" id="ARBA00023163"/>
    </source>
</evidence>
<evidence type="ECO:0000313" key="9">
    <source>
        <dbReference type="EMBL" id="KAI9639901.1"/>
    </source>
</evidence>
<name>A0AA38LYZ9_9TREE</name>
<dbReference type="InterPro" id="IPR001766">
    <property type="entry name" value="Fork_head_dom"/>
</dbReference>
<dbReference type="GeneID" id="77727133"/>
<evidence type="ECO:0000256" key="6">
    <source>
        <dbReference type="PROSITE-ProRule" id="PRU00089"/>
    </source>
</evidence>
<evidence type="ECO:0000313" key="10">
    <source>
        <dbReference type="Proteomes" id="UP001164286"/>
    </source>
</evidence>
<evidence type="ECO:0000259" key="8">
    <source>
        <dbReference type="PROSITE" id="PS50039"/>
    </source>
</evidence>
<comment type="caution">
    <text evidence="9">The sequence shown here is derived from an EMBL/GenBank/DDBJ whole genome shotgun (WGS) entry which is preliminary data.</text>
</comment>
<dbReference type="PRINTS" id="PR00053">
    <property type="entry name" value="FORKHEAD"/>
</dbReference>
<feature type="region of interest" description="Disordered" evidence="7">
    <location>
        <begin position="96"/>
        <end position="123"/>
    </location>
</feature>
<dbReference type="CDD" id="cd00059">
    <property type="entry name" value="FH_FOX"/>
    <property type="match status" value="1"/>
</dbReference>
<feature type="domain" description="Fork-head" evidence="8">
    <location>
        <begin position="222"/>
        <end position="301"/>
    </location>
</feature>
<evidence type="ECO:0000256" key="3">
    <source>
        <dbReference type="ARBA" id="ARBA00023125"/>
    </source>
</evidence>
<keyword evidence="10" id="KW-1185">Reference proteome</keyword>
<gene>
    <name evidence="9" type="ORF">MKK02DRAFT_29870</name>
</gene>
<dbReference type="RefSeq" id="XP_052949678.1">
    <property type="nucleotide sequence ID" value="XM_053087928.1"/>
</dbReference>
<feature type="region of interest" description="Disordered" evidence="7">
    <location>
        <begin position="1"/>
        <end position="31"/>
    </location>
</feature>
<evidence type="ECO:0000256" key="5">
    <source>
        <dbReference type="ARBA" id="ARBA00023242"/>
    </source>
</evidence>
<dbReference type="Proteomes" id="UP001164286">
    <property type="component" value="Unassembled WGS sequence"/>
</dbReference>
<accession>A0AA38LYZ9</accession>
<organism evidence="9 10">
    <name type="scientific">Dioszegia hungarica</name>
    <dbReference type="NCBI Taxonomy" id="4972"/>
    <lineage>
        <taxon>Eukaryota</taxon>
        <taxon>Fungi</taxon>
        <taxon>Dikarya</taxon>
        <taxon>Basidiomycota</taxon>
        <taxon>Agaricomycotina</taxon>
        <taxon>Tremellomycetes</taxon>
        <taxon>Tremellales</taxon>
        <taxon>Bulleribasidiaceae</taxon>
        <taxon>Dioszegia</taxon>
    </lineage>
</organism>
<feature type="region of interest" description="Disordered" evidence="7">
    <location>
        <begin position="483"/>
        <end position="507"/>
    </location>
</feature>
<dbReference type="Pfam" id="PF00250">
    <property type="entry name" value="Forkhead"/>
    <property type="match status" value="1"/>
</dbReference>
<feature type="region of interest" description="Disordered" evidence="7">
    <location>
        <begin position="172"/>
        <end position="198"/>
    </location>
</feature>
<reference evidence="9" key="1">
    <citation type="journal article" date="2022" name="G3 (Bethesda)">
        <title>High quality genome of the basidiomycete yeast Dioszegia hungarica PDD-24b-2 isolated from cloud water.</title>
        <authorList>
            <person name="Jarrige D."/>
            <person name="Haridas S."/>
            <person name="Bleykasten-Grosshans C."/>
            <person name="Joly M."/>
            <person name="Nadalig T."/>
            <person name="Sancelme M."/>
            <person name="Vuilleumier S."/>
            <person name="Grigoriev I.V."/>
            <person name="Amato P."/>
            <person name="Bringel F."/>
        </authorList>
    </citation>
    <scope>NUCLEOTIDE SEQUENCE</scope>
    <source>
        <strain evidence="9">PDD-24b-2</strain>
    </source>
</reference>
<dbReference type="AlphaFoldDB" id="A0AA38LYZ9"/>
<dbReference type="EMBL" id="JAKWFO010000001">
    <property type="protein sequence ID" value="KAI9639901.1"/>
    <property type="molecule type" value="Genomic_DNA"/>
</dbReference>
<keyword evidence="3 6" id="KW-0238">DNA-binding</keyword>
<feature type="compositionally biased region" description="Acidic residues" evidence="7">
    <location>
        <begin position="673"/>
        <end position="682"/>
    </location>
</feature>
<evidence type="ECO:0000256" key="7">
    <source>
        <dbReference type="SAM" id="MobiDB-lite"/>
    </source>
</evidence>
<evidence type="ECO:0000256" key="1">
    <source>
        <dbReference type="ARBA" id="ARBA00004123"/>
    </source>
</evidence>
<keyword evidence="2" id="KW-0805">Transcription regulation</keyword>
<dbReference type="Gene3D" id="1.10.10.10">
    <property type="entry name" value="Winged helix-like DNA-binding domain superfamily/Winged helix DNA-binding domain"/>
    <property type="match status" value="1"/>
</dbReference>
<feature type="DNA-binding region" description="Fork-head" evidence="6">
    <location>
        <begin position="222"/>
        <end position="301"/>
    </location>
</feature>
<dbReference type="PANTHER" id="PTHR45881">
    <property type="entry name" value="CHECKPOINT SUPPRESSOR 1-LIKE, ISOFORM A-RELATED"/>
    <property type="match status" value="1"/>
</dbReference>
<proteinExistence type="predicted"/>
<dbReference type="GO" id="GO:0005634">
    <property type="term" value="C:nucleus"/>
    <property type="evidence" value="ECO:0007669"/>
    <property type="project" value="UniProtKB-SubCell"/>
</dbReference>
<dbReference type="SUPFAM" id="SSF46785">
    <property type="entry name" value="Winged helix' DNA-binding domain"/>
    <property type="match status" value="1"/>
</dbReference>
<keyword evidence="5 6" id="KW-0539">Nucleus</keyword>
<dbReference type="GO" id="GO:0000978">
    <property type="term" value="F:RNA polymerase II cis-regulatory region sequence-specific DNA binding"/>
    <property type="evidence" value="ECO:0007669"/>
    <property type="project" value="TreeGrafter"/>
</dbReference>
<evidence type="ECO:0000256" key="2">
    <source>
        <dbReference type="ARBA" id="ARBA00023015"/>
    </source>
</evidence>
<feature type="region of interest" description="Disordered" evidence="7">
    <location>
        <begin position="649"/>
        <end position="722"/>
    </location>
</feature>
<keyword evidence="4" id="KW-0804">Transcription</keyword>
<dbReference type="GO" id="GO:0000981">
    <property type="term" value="F:DNA-binding transcription factor activity, RNA polymerase II-specific"/>
    <property type="evidence" value="ECO:0007669"/>
    <property type="project" value="TreeGrafter"/>
</dbReference>
<dbReference type="InterPro" id="IPR036390">
    <property type="entry name" value="WH_DNA-bd_sf"/>
</dbReference>
<protein>
    <submittedName>
        <fullName evidence="9">Fork head domain-containing protein</fullName>
    </submittedName>
</protein>
<comment type="subcellular location">
    <subcellularLocation>
        <location evidence="1 6">Nucleus</location>
    </subcellularLocation>
</comment>